<evidence type="ECO:0000313" key="4">
    <source>
        <dbReference type="EMBL" id="MET3757205.1"/>
    </source>
</evidence>
<dbReference type="Gene3D" id="1.10.3020.10">
    <property type="entry name" value="alpha-amino acid ester hydrolase ( Helical cap domain)"/>
    <property type="match status" value="1"/>
</dbReference>
<evidence type="ECO:0000256" key="1">
    <source>
        <dbReference type="ARBA" id="ARBA00022801"/>
    </source>
</evidence>
<dbReference type="Pfam" id="PF02129">
    <property type="entry name" value="Peptidase_S15"/>
    <property type="match status" value="1"/>
</dbReference>
<dbReference type="InterPro" id="IPR000383">
    <property type="entry name" value="Xaa-Pro-like_dom"/>
</dbReference>
<evidence type="ECO:0000256" key="2">
    <source>
        <dbReference type="SAM" id="MobiDB-lite"/>
    </source>
</evidence>
<gene>
    <name evidence="4" type="ORF">ABID08_004586</name>
</gene>
<dbReference type="Gene3D" id="3.40.50.1820">
    <property type="entry name" value="alpha/beta hydrolase"/>
    <property type="match status" value="1"/>
</dbReference>
<dbReference type="GeneID" id="91152524"/>
<keyword evidence="1 4" id="KW-0378">Hydrolase</keyword>
<name>A0ABV2ML71_9HYPH</name>
<keyword evidence="5" id="KW-1185">Reference proteome</keyword>
<dbReference type="InterPro" id="IPR005674">
    <property type="entry name" value="CocE/Ser_esterase"/>
</dbReference>
<feature type="domain" description="Xaa-Pro dipeptidyl-peptidase C-terminal" evidence="3">
    <location>
        <begin position="352"/>
        <end position="600"/>
    </location>
</feature>
<dbReference type="Proteomes" id="UP001549077">
    <property type="component" value="Unassembled WGS sequence"/>
</dbReference>
<dbReference type="SMART" id="SM00939">
    <property type="entry name" value="PepX_C"/>
    <property type="match status" value="1"/>
</dbReference>
<dbReference type="SUPFAM" id="SSF53474">
    <property type="entry name" value="alpha/beta-Hydrolases"/>
    <property type="match status" value="1"/>
</dbReference>
<comment type="caution">
    <text evidence="4">The sequence shown here is derived from an EMBL/GenBank/DDBJ whole genome shotgun (WGS) entry which is preliminary data.</text>
</comment>
<dbReference type="NCBIfam" id="TIGR00976">
    <property type="entry name" value="CocE_NonD"/>
    <property type="match status" value="1"/>
</dbReference>
<organism evidence="4 5">
    <name type="scientific">Rhizobium binae</name>
    <dbReference type="NCBI Taxonomy" id="1138190"/>
    <lineage>
        <taxon>Bacteria</taxon>
        <taxon>Pseudomonadati</taxon>
        <taxon>Pseudomonadota</taxon>
        <taxon>Alphaproteobacteria</taxon>
        <taxon>Hyphomicrobiales</taxon>
        <taxon>Rhizobiaceae</taxon>
        <taxon>Rhizobium/Agrobacterium group</taxon>
        <taxon>Rhizobium</taxon>
    </lineage>
</organism>
<accession>A0ABV2ML71</accession>
<feature type="region of interest" description="Disordered" evidence="2">
    <location>
        <begin position="1"/>
        <end position="23"/>
    </location>
</feature>
<sequence length="606" mass="66370">MTAISQDQVEAGAPNDVDLRSDSQQEQRALFRLGLDAVVEGRHKLGDLNSVYVPALDGVRIALDVTRPMGDSPDTKRDTILVMTCYGRGKKGDPSNSYADLFVPHGYAVVVGDVRGTGASFGVWPGHRSREEILDFSYVLDWIAAQPWSTGNVVAYGMSYTANSADLIASRNHSALKGIVPRYVDYDIFFETWPGGAPNLTLDRWSELVESLNRDENSKDNSNRSSTLRAGIRPVGSEAELAAALLEHGQAPSFISVSKVTCRDEWLSQISGFDFSPQAAADLISKSGVPIQNWSSWFDSGAAQGSIRRFLLQSNPMNVIIGPWNHCGRKAYDPLRPDVDDLVPTMVSQQANDFIFMKGCLDGGALSQPDKIIHYYTCGEGAWKSTRSWPVPATRQRWYIASGSRLASSPEESGFDLLQVDREFGDVLTNRWDTNGGTGTGEVNYGDRQQYAASRLTYTSTPLERDLEITGHPIAELNVSSTREDGIFFVYLEAVRPDGVSCYLTEGVLRGSHRKVWKGSPLSVLGPQQSYLKSDFEPLVPGRPAKLAFTLLPISALLPAGYRLRVCLAGSESTSFANVPADGDVPELQFYRGVAGCYIDIPVVER</sequence>
<dbReference type="InterPro" id="IPR029058">
    <property type="entry name" value="AB_hydrolase_fold"/>
</dbReference>
<dbReference type="InterPro" id="IPR008979">
    <property type="entry name" value="Galactose-bd-like_sf"/>
</dbReference>
<dbReference type="Gene3D" id="2.60.120.260">
    <property type="entry name" value="Galactose-binding domain-like"/>
    <property type="match status" value="1"/>
</dbReference>
<protein>
    <submittedName>
        <fullName evidence="4">CocE/NonD family hydrolase</fullName>
    </submittedName>
</protein>
<evidence type="ECO:0000313" key="5">
    <source>
        <dbReference type="Proteomes" id="UP001549077"/>
    </source>
</evidence>
<proteinExistence type="predicted"/>
<evidence type="ECO:0000259" key="3">
    <source>
        <dbReference type="SMART" id="SM00939"/>
    </source>
</evidence>
<dbReference type="SUPFAM" id="SSF49785">
    <property type="entry name" value="Galactose-binding domain-like"/>
    <property type="match status" value="1"/>
</dbReference>
<dbReference type="RefSeq" id="WP_168297233.1">
    <property type="nucleotide sequence ID" value="NZ_CP071609.1"/>
</dbReference>
<reference evidence="4 5" key="1">
    <citation type="submission" date="2024-06" db="EMBL/GenBank/DDBJ databases">
        <title>Genomic Encyclopedia of Type Strains, Phase IV (KMG-IV): sequencing the most valuable type-strain genomes for metagenomic binning, comparative biology and taxonomic classification.</title>
        <authorList>
            <person name="Goeker M."/>
        </authorList>
    </citation>
    <scope>NUCLEOTIDE SEQUENCE [LARGE SCALE GENOMIC DNA]</scope>
    <source>
        <strain evidence="4 5">DSM 29288</strain>
    </source>
</reference>
<dbReference type="Pfam" id="PF08530">
    <property type="entry name" value="PepX_C"/>
    <property type="match status" value="1"/>
</dbReference>
<dbReference type="InterPro" id="IPR013736">
    <property type="entry name" value="Xaa-Pro_dipept_C"/>
</dbReference>
<dbReference type="GO" id="GO:0016787">
    <property type="term" value="F:hydrolase activity"/>
    <property type="evidence" value="ECO:0007669"/>
    <property type="project" value="UniProtKB-KW"/>
</dbReference>
<dbReference type="EMBL" id="JBEPMY010000015">
    <property type="protein sequence ID" value="MET3757205.1"/>
    <property type="molecule type" value="Genomic_DNA"/>
</dbReference>